<evidence type="ECO:0000259" key="6">
    <source>
        <dbReference type="Pfam" id="PF01568"/>
    </source>
</evidence>
<evidence type="ECO:0000256" key="4">
    <source>
        <dbReference type="SAM" id="MobiDB-lite"/>
    </source>
</evidence>
<dbReference type="PANTHER" id="PTHR43105">
    <property type="entry name" value="RESPIRATORY NITRATE REDUCTASE"/>
    <property type="match status" value="1"/>
</dbReference>
<keyword evidence="1" id="KW-0479">Metal-binding</keyword>
<evidence type="ECO:0000256" key="3">
    <source>
        <dbReference type="ARBA" id="ARBA00023014"/>
    </source>
</evidence>
<dbReference type="EMBL" id="BOMN01000095">
    <property type="protein sequence ID" value="GIE23692.1"/>
    <property type="molecule type" value="Genomic_DNA"/>
</dbReference>
<feature type="domain" description="Molybdopterin oxidoreductase" evidence="5">
    <location>
        <begin position="139"/>
        <end position="510"/>
    </location>
</feature>
<dbReference type="CDD" id="cd02767">
    <property type="entry name" value="MopB_ydeP"/>
    <property type="match status" value="1"/>
</dbReference>
<proteinExistence type="predicted"/>
<dbReference type="PANTHER" id="PTHR43105:SF4">
    <property type="entry name" value="PROTEIN YDEP"/>
    <property type="match status" value="1"/>
</dbReference>
<gene>
    <name evidence="7" type="ORF">Ahu01nite_067940</name>
</gene>
<name>A0ABQ4A011_9ACTN</name>
<keyword evidence="2" id="KW-0408">Iron</keyword>
<dbReference type="Gene3D" id="3.40.50.740">
    <property type="match status" value="1"/>
</dbReference>
<dbReference type="SUPFAM" id="SSF53706">
    <property type="entry name" value="Formate dehydrogenase/DMSO reductase, domains 1-3"/>
    <property type="match status" value="1"/>
</dbReference>
<evidence type="ECO:0000313" key="8">
    <source>
        <dbReference type="Proteomes" id="UP000603200"/>
    </source>
</evidence>
<keyword evidence="3" id="KW-0411">Iron-sulfur</keyword>
<dbReference type="SUPFAM" id="SSF50692">
    <property type="entry name" value="ADC-like"/>
    <property type="match status" value="1"/>
</dbReference>
<protein>
    <submittedName>
        <fullName evidence="7">Molybdopterin oxidoreductase</fullName>
    </submittedName>
</protein>
<dbReference type="InterPro" id="IPR041953">
    <property type="entry name" value="YdeP_MopB"/>
</dbReference>
<dbReference type="Proteomes" id="UP000603200">
    <property type="component" value="Unassembled WGS sequence"/>
</dbReference>
<sequence>MARDGDRLGQGAPGEPAQGRGPNTSGEYSQADYHHPSAGWGAAVSVGKIIAKAQEPLAAPRAVLQMNQLRLNKKGGGFDCPGCAWPDDRKGLHLDFCENGVKHVTWEMTRKRTDAAFFATHTVAELNKWNDHDLENQGRLTEPMSYNPATDKYEPISWADAYKMVGDALRALPSPHEASFYTSGRLSNEGTFLYQLWVREYGTNNLPDCSNMCHEASGRALQAAIGTGKGTCDLEDWENSDLLILMAVNAASNAPRMLTSLALAADRGADIVHVNPLIEVASQRTIVPHDFKAMGTFHATKTGTMNIQPRIAGDLALLRGVAKVVLEQGAVDEHFIAEHTDQYEAYRKTVEDSDWAELVHQSGVPEEQIRELGAKYVASKRTIIAWCLGLTQQEHSVDTMREIINLLLLRGMIGHLGAGPSPIRGHSNVQGNRTCGVNHHPTEAWLAKHDAATGIVSPRERGLGTVDTIEAMRDGRVKVFISVGGNFALAAPDTEQTFASLRNTELTVQVSTKLNRSHLVHGKKALILPCLARSEKDFRGGKEQGVTIEDSMSYVHLSYGKRKPPTEHLESENAILCGMARATLPGSATPWEAYAEDYDKIRDTMSHALDGFEDFNKRVHDGIGFRLAQPARERVWLTASGKAEFHSSPLPDVVPPEGRLMLSTVRSHDQWNTTIYSDNDRYRGVKNIRTVLFMNREDMTEHGLSEWDLIDITSHARDGETRSVYGYRVIGYDTPRGSVTGYMPELNVLCALTDNSSQSEQPLTKHLIVEVTPAAAA</sequence>
<feature type="domain" description="Molybdopterin dinucleotide-binding" evidence="6">
    <location>
        <begin position="660"/>
        <end position="750"/>
    </location>
</feature>
<feature type="region of interest" description="Disordered" evidence="4">
    <location>
        <begin position="1"/>
        <end position="34"/>
    </location>
</feature>
<dbReference type="InterPro" id="IPR050123">
    <property type="entry name" value="Prok_molybdopt-oxidoreductase"/>
</dbReference>
<evidence type="ECO:0000313" key="7">
    <source>
        <dbReference type="EMBL" id="GIE23692.1"/>
    </source>
</evidence>
<reference evidence="7 8" key="1">
    <citation type="submission" date="2021-01" db="EMBL/GenBank/DDBJ databases">
        <title>Whole genome shotgun sequence of Actinoplanes humidus NBRC 14915.</title>
        <authorList>
            <person name="Komaki H."/>
            <person name="Tamura T."/>
        </authorList>
    </citation>
    <scope>NUCLEOTIDE SEQUENCE [LARGE SCALE GENOMIC DNA]</scope>
    <source>
        <strain evidence="7 8">NBRC 14915</strain>
    </source>
</reference>
<evidence type="ECO:0000256" key="1">
    <source>
        <dbReference type="ARBA" id="ARBA00022723"/>
    </source>
</evidence>
<keyword evidence="8" id="KW-1185">Reference proteome</keyword>
<dbReference type="InterPro" id="IPR009010">
    <property type="entry name" value="Asp_de-COase-like_dom_sf"/>
</dbReference>
<dbReference type="Pfam" id="PF01568">
    <property type="entry name" value="Molydop_binding"/>
    <property type="match status" value="1"/>
</dbReference>
<dbReference type="InterPro" id="IPR010046">
    <property type="entry name" value="Mopterin_OxRdtse_a_bac"/>
</dbReference>
<dbReference type="PIRSF" id="PIRSF000144">
    <property type="entry name" value="CbbBc"/>
    <property type="match status" value="1"/>
</dbReference>
<dbReference type="NCBIfam" id="TIGR01701">
    <property type="entry name" value="Fdhalpha-like"/>
    <property type="match status" value="1"/>
</dbReference>
<dbReference type="RefSeq" id="WP_203840747.1">
    <property type="nucleotide sequence ID" value="NZ_BAAATV010000038.1"/>
</dbReference>
<dbReference type="InterPro" id="IPR006656">
    <property type="entry name" value="Mopterin_OxRdtase"/>
</dbReference>
<dbReference type="Gene3D" id="3.40.228.10">
    <property type="entry name" value="Dimethylsulfoxide Reductase, domain 2"/>
    <property type="match status" value="1"/>
</dbReference>
<organism evidence="7 8">
    <name type="scientific">Winogradskya humida</name>
    <dbReference type="NCBI Taxonomy" id="113566"/>
    <lineage>
        <taxon>Bacteria</taxon>
        <taxon>Bacillati</taxon>
        <taxon>Actinomycetota</taxon>
        <taxon>Actinomycetes</taxon>
        <taxon>Micromonosporales</taxon>
        <taxon>Micromonosporaceae</taxon>
        <taxon>Winogradskya</taxon>
    </lineage>
</organism>
<evidence type="ECO:0000259" key="5">
    <source>
        <dbReference type="Pfam" id="PF00384"/>
    </source>
</evidence>
<comment type="caution">
    <text evidence="7">The sequence shown here is derived from an EMBL/GenBank/DDBJ whole genome shotgun (WGS) entry which is preliminary data.</text>
</comment>
<dbReference type="InterPro" id="IPR006657">
    <property type="entry name" value="MoPterin_dinucl-bd_dom"/>
</dbReference>
<evidence type="ECO:0000256" key="2">
    <source>
        <dbReference type="ARBA" id="ARBA00023004"/>
    </source>
</evidence>
<dbReference type="Pfam" id="PF00384">
    <property type="entry name" value="Molybdopterin"/>
    <property type="match status" value="1"/>
</dbReference>
<accession>A0ABQ4A011</accession>